<evidence type="ECO:0000313" key="2">
    <source>
        <dbReference type="Proteomes" id="UP000199126"/>
    </source>
</evidence>
<dbReference type="Proteomes" id="UP000199126">
    <property type="component" value="Unassembled WGS sequence"/>
</dbReference>
<gene>
    <name evidence="1" type="ORF">SAMN04487948_11953</name>
</gene>
<reference evidence="2" key="1">
    <citation type="submission" date="2016-10" db="EMBL/GenBank/DDBJ databases">
        <authorList>
            <person name="Varghese N."/>
            <person name="Submissions S."/>
        </authorList>
    </citation>
    <scope>NUCLEOTIDE SEQUENCE [LARGE SCALE GENOMIC DNA]</scope>
    <source>
        <strain evidence="2">CGMCC 1.10121</strain>
    </source>
</reference>
<dbReference type="AlphaFoldDB" id="A0A1H8VTM7"/>
<evidence type="ECO:0000313" key="1">
    <source>
        <dbReference type="EMBL" id="SEP18577.1"/>
    </source>
</evidence>
<protein>
    <submittedName>
        <fullName evidence="1">Uncharacterized protein</fullName>
    </submittedName>
</protein>
<accession>A0A1H8VTM7</accession>
<sequence>MRLSPSRHCQYAYGLSLIVFIVSDAFDETVADVGVVTVSIAQIYFLADINFPLSFYHSNILNQWQILLSKSVWLLLMGVGTIYRGSDGEYYGDVDLWERFESGVWTPQCWNTETGREWVETQDDEVLCLTPIARRSVAEETHLERVCGGIRVVAGQSIRR</sequence>
<dbReference type="EMBL" id="FODV01000019">
    <property type="protein sequence ID" value="SEP18577.1"/>
    <property type="molecule type" value="Genomic_DNA"/>
</dbReference>
<keyword evidence="2" id="KW-1185">Reference proteome</keyword>
<organism evidence="1 2">
    <name type="scientific">Halogranum amylolyticum</name>
    <dbReference type="NCBI Taxonomy" id="660520"/>
    <lineage>
        <taxon>Archaea</taxon>
        <taxon>Methanobacteriati</taxon>
        <taxon>Methanobacteriota</taxon>
        <taxon>Stenosarchaea group</taxon>
        <taxon>Halobacteria</taxon>
        <taxon>Halobacteriales</taxon>
        <taxon>Haloferacaceae</taxon>
    </lineage>
</organism>
<name>A0A1H8VTM7_9EURY</name>
<proteinExistence type="predicted"/>